<dbReference type="EMBL" id="SJPG01000001">
    <property type="protein sequence ID" value="TWT61936.1"/>
    <property type="molecule type" value="Genomic_DNA"/>
</dbReference>
<dbReference type="InterPro" id="IPR011990">
    <property type="entry name" value="TPR-like_helical_dom_sf"/>
</dbReference>
<feature type="repeat" description="TPR" evidence="3">
    <location>
        <begin position="102"/>
        <end position="135"/>
    </location>
</feature>
<proteinExistence type="predicted"/>
<dbReference type="PANTHER" id="PTHR45586">
    <property type="entry name" value="TPR REPEAT-CONTAINING PROTEIN PA4667"/>
    <property type="match status" value="1"/>
</dbReference>
<keyword evidence="5" id="KW-1185">Reference proteome</keyword>
<dbReference type="InterPro" id="IPR019734">
    <property type="entry name" value="TPR_rpt"/>
</dbReference>
<keyword evidence="2 3" id="KW-0802">TPR repeat</keyword>
<evidence type="ECO:0000313" key="5">
    <source>
        <dbReference type="Proteomes" id="UP000316095"/>
    </source>
</evidence>
<dbReference type="PROSITE" id="PS50005">
    <property type="entry name" value="TPR"/>
    <property type="match status" value="1"/>
</dbReference>
<name>A0A5C5XFP4_9PLAN</name>
<dbReference type="Proteomes" id="UP000316095">
    <property type="component" value="Unassembled WGS sequence"/>
</dbReference>
<evidence type="ECO:0000313" key="4">
    <source>
        <dbReference type="EMBL" id="TWT61936.1"/>
    </source>
</evidence>
<dbReference type="Gene3D" id="1.25.40.10">
    <property type="entry name" value="Tetratricopeptide repeat domain"/>
    <property type="match status" value="4"/>
</dbReference>
<dbReference type="Pfam" id="PF13432">
    <property type="entry name" value="TPR_16"/>
    <property type="match status" value="1"/>
</dbReference>
<dbReference type="SUPFAM" id="SSF48452">
    <property type="entry name" value="TPR-like"/>
    <property type="match status" value="4"/>
</dbReference>
<dbReference type="Pfam" id="PF13181">
    <property type="entry name" value="TPR_8"/>
    <property type="match status" value="2"/>
</dbReference>
<protein>
    <submittedName>
        <fullName evidence="4">Tetratricopeptide repeat protein</fullName>
    </submittedName>
</protein>
<evidence type="ECO:0000256" key="2">
    <source>
        <dbReference type="ARBA" id="ARBA00022803"/>
    </source>
</evidence>
<keyword evidence="1" id="KW-0677">Repeat</keyword>
<sequence>MRMQTQFSQPPQKCQTGKPYYRNKICFGICLTIVFGGFSFSLPASSFADEPAAETSDPGVDSTPPEALQQLIEMLSQPGDDVYEYRLPESATDEEVNKRRKAAAYYMTGRTFEHTNKFVEAYEAYTKAIEIDNKSIALYKAIIPLAFRLDKLTEAIQYAQKAVELDANNFELLSQLGIYALRQSDIPGSIRYFEKAIESSTVDKQGGPYISIMSQLGRLYLSINKTEEAANAYAIVFKAITHPDDYSLDFRTQRALETMQGDKSQTFETFGELFLLTDQLDIAEQAFELAAEATRKDPEVLNYQMARVLSRKEKPAEALEKLNTYFAAKLQSKGKGPYLLLTELLIANDQESEIIPQLEELLEQDPKNETLRLFLGEQYIANKRYDDAEKIFEALKDSKNQADIQLGLLQIYRQQEDAQKTLTALAQAMMNGAKADRLEAELDLIKQNEKLANAMVNIGIQEKQPEDAREAFTQTYLLAKLAMQQEQVDKVILFYRRALALRDERQVQVTLYAELIDYLNNLEEYDPLTEILQEAIDSPTLSNQKQAFQLQLIQVYVANEQNDKALKLIADVRETDPDNLLWTYQEGRVHYLSENWEEAVKIFVPLLEKAEEQKLPQIAREARYNSSRCLAFLGLPEEAITLIDKAIQEEPNELLWRFQKGWIHYYTHNWAAAIKSFEELLALESKNPNDTIIRQAKFSLSAAYAQNDEFDKAEEILEVFYEKNPDDTSVCNDLGYLYADRGKKLDQAYEMIKKAMEAEPENHAYLDSMGWILYRMKKYDEAITYLEKAVEGSEEGDTVLWDHLGDCYQAIDKTEKAKEAWSNALKQEQAAKYPDEDMITKLKEKLGME</sequence>
<dbReference type="InterPro" id="IPR051012">
    <property type="entry name" value="CellSynth/LPSAsmb/PSIAsmb"/>
</dbReference>
<dbReference type="SMART" id="SM00028">
    <property type="entry name" value="TPR"/>
    <property type="match status" value="12"/>
</dbReference>
<reference evidence="4 5" key="1">
    <citation type="submission" date="2019-02" db="EMBL/GenBank/DDBJ databases">
        <title>Deep-cultivation of Planctomycetes and their phenomic and genomic characterization uncovers novel biology.</title>
        <authorList>
            <person name="Wiegand S."/>
            <person name="Jogler M."/>
            <person name="Boedeker C."/>
            <person name="Pinto D."/>
            <person name="Vollmers J."/>
            <person name="Rivas-Marin E."/>
            <person name="Kohn T."/>
            <person name="Peeters S.H."/>
            <person name="Heuer A."/>
            <person name="Rast P."/>
            <person name="Oberbeckmann S."/>
            <person name="Bunk B."/>
            <person name="Jeske O."/>
            <person name="Meyerdierks A."/>
            <person name="Storesund J.E."/>
            <person name="Kallscheuer N."/>
            <person name="Luecker S."/>
            <person name="Lage O.M."/>
            <person name="Pohl T."/>
            <person name="Merkel B.J."/>
            <person name="Hornburger P."/>
            <person name="Mueller R.-W."/>
            <person name="Bruemmer F."/>
            <person name="Labrenz M."/>
            <person name="Spormann A.M."/>
            <person name="Op Den Camp H."/>
            <person name="Overmann J."/>
            <person name="Amann R."/>
            <person name="Jetten M.S.M."/>
            <person name="Mascher T."/>
            <person name="Medema M.H."/>
            <person name="Devos D.P."/>
            <person name="Kaster A.-K."/>
            <person name="Ovreas L."/>
            <person name="Rohde M."/>
            <person name="Galperin M.Y."/>
            <person name="Jogler C."/>
        </authorList>
    </citation>
    <scope>NUCLEOTIDE SEQUENCE [LARGE SCALE GENOMIC DNA]</scope>
    <source>
        <strain evidence="4 5">Pan54</strain>
    </source>
</reference>
<dbReference type="AlphaFoldDB" id="A0A5C5XFP4"/>
<dbReference type="PANTHER" id="PTHR45586:SF1">
    <property type="entry name" value="LIPOPOLYSACCHARIDE ASSEMBLY PROTEIN B"/>
    <property type="match status" value="1"/>
</dbReference>
<comment type="caution">
    <text evidence="4">The sequence shown here is derived from an EMBL/GenBank/DDBJ whole genome shotgun (WGS) entry which is preliminary data.</text>
</comment>
<evidence type="ECO:0000256" key="1">
    <source>
        <dbReference type="ARBA" id="ARBA00022737"/>
    </source>
</evidence>
<gene>
    <name evidence="4" type="ORF">Pan54_26730</name>
</gene>
<dbReference type="Pfam" id="PF13374">
    <property type="entry name" value="TPR_10"/>
    <property type="match status" value="1"/>
</dbReference>
<accession>A0A5C5XFP4</accession>
<organism evidence="4 5">
    <name type="scientific">Rubinisphaera italica</name>
    <dbReference type="NCBI Taxonomy" id="2527969"/>
    <lineage>
        <taxon>Bacteria</taxon>
        <taxon>Pseudomonadati</taxon>
        <taxon>Planctomycetota</taxon>
        <taxon>Planctomycetia</taxon>
        <taxon>Planctomycetales</taxon>
        <taxon>Planctomycetaceae</taxon>
        <taxon>Rubinisphaera</taxon>
    </lineage>
</organism>
<dbReference type="Pfam" id="PF14559">
    <property type="entry name" value="TPR_19"/>
    <property type="match status" value="1"/>
</dbReference>
<evidence type="ECO:0000256" key="3">
    <source>
        <dbReference type="PROSITE-ProRule" id="PRU00339"/>
    </source>
</evidence>